<feature type="domain" description="UmuC" evidence="6">
    <location>
        <begin position="15"/>
        <end position="204"/>
    </location>
</feature>
<dbReference type="Pfam" id="PF11799">
    <property type="entry name" value="IMS_C"/>
    <property type="match status" value="1"/>
</dbReference>
<dbReference type="PANTHER" id="PTHR11076:SF35">
    <property type="entry name" value="DNA REPAIR PROTEIN HOMOLOG YOBH"/>
    <property type="match status" value="1"/>
</dbReference>
<evidence type="ECO:0000313" key="7">
    <source>
        <dbReference type="EMBL" id="CAD2077417.1"/>
    </source>
</evidence>
<name>A0A6V7RIF4_9STAP</name>
<dbReference type="SUPFAM" id="SSF100879">
    <property type="entry name" value="Lesion bypass DNA polymerase (Y-family), little finger domain"/>
    <property type="match status" value="1"/>
</dbReference>
<reference evidence="7 8" key="1">
    <citation type="submission" date="2020-07" db="EMBL/GenBank/DDBJ databases">
        <authorList>
            <person name="Criscuolo A."/>
        </authorList>
    </citation>
    <scope>NUCLEOTIDE SEQUENCE [LARGE SCALE GENOMIC DNA]</scope>
    <source>
        <strain evidence="7">CIP111649</strain>
    </source>
</reference>
<dbReference type="InterPro" id="IPR024728">
    <property type="entry name" value="PolY_HhH_motif"/>
</dbReference>
<dbReference type="GO" id="GO:0006281">
    <property type="term" value="P:DNA repair"/>
    <property type="evidence" value="ECO:0007669"/>
    <property type="project" value="UniProtKB-KW"/>
</dbReference>
<dbReference type="InterPro" id="IPR001126">
    <property type="entry name" value="UmuC"/>
</dbReference>
<dbReference type="InterPro" id="IPR043502">
    <property type="entry name" value="DNA/RNA_pol_sf"/>
</dbReference>
<keyword evidence="5" id="KW-0234">DNA repair</keyword>
<dbReference type="InterPro" id="IPR036775">
    <property type="entry name" value="DNA_pol_Y-fam_lit_finger_sf"/>
</dbReference>
<keyword evidence="2" id="KW-0515">Mutator protein</keyword>
<evidence type="ECO:0000256" key="4">
    <source>
        <dbReference type="ARBA" id="ARBA00022932"/>
    </source>
</evidence>
<keyword evidence="4" id="KW-0548">Nucleotidyltransferase</keyword>
<dbReference type="RefSeq" id="WP_185125677.1">
    <property type="nucleotide sequence ID" value="NZ_CAJEWD010000008.1"/>
</dbReference>
<dbReference type="Pfam" id="PF11798">
    <property type="entry name" value="IMS_HHH"/>
    <property type="match status" value="1"/>
</dbReference>
<dbReference type="InterPro" id="IPR017961">
    <property type="entry name" value="DNA_pol_Y-fam_little_finger"/>
</dbReference>
<dbReference type="PROSITE" id="PS50173">
    <property type="entry name" value="UMUC"/>
    <property type="match status" value="1"/>
</dbReference>
<keyword evidence="4" id="KW-0808">Transferase</keyword>
<evidence type="ECO:0000259" key="6">
    <source>
        <dbReference type="PROSITE" id="PS50173"/>
    </source>
</evidence>
<dbReference type="Gene3D" id="1.10.150.20">
    <property type="entry name" value="5' to 3' exonuclease, C-terminal subdomain"/>
    <property type="match status" value="1"/>
</dbReference>
<protein>
    <submittedName>
        <fullName evidence="7">DNA polymerase IV</fullName>
    </submittedName>
</protein>
<dbReference type="SUPFAM" id="SSF56672">
    <property type="entry name" value="DNA/RNA polymerases"/>
    <property type="match status" value="1"/>
</dbReference>
<dbReference type="GO" id="GO:0005829">
    <property type="term" value="C:cytosol"/>
    <property type="evidence" value="ECO:0007669"/>
    <property type="project" value="TreeGrafter"/>
</dbReference>
<comment type="caution">
    <text evidence="7">The sequence shown here is derived from an EMBL/GenBank/DDBJ whole genome shotgun (WGS) entry which is preliminary data.</text>
</comment>
<evidence type="ECO:0000256" key="5">
    <source>
        <dbReference type="ARBA" id="ARBA00023204"/>
    </source>
</evidence>
<dbReference type="Gene3D" id="3.40.1170.60">
    <property type="match status" value="1"/>
</dbReference>
<dbReference type="Gene3D" id="3.30.1490.100">
    <property type="entry name" value="DNA polymerase, Y-family, little finger domain"/>
    <property type="match status" value="1"/>
</dbReference>
<evidence type="ECO:0000256" key="1">
    <source>
        <dbReference type="ARBA" id="ARBA00010945"/>
    </source>
</evidence>
<dbReference type="InterPro" id="IPR050116">
    <property type="entry name" value="DNA_polymerase-Y"/>
</dbReference>
<dbReference type="PANTHER" id="PTHR11076">
    <property type="entry name" value="DNA REPAIR POLYMERASE UMUC / TRANSFERASE FAMILY MEMBER"/>
    <property type="match status" value="1"/>
</dbReference>
<dbReference type="GO" id="GO:0009432">
    <property type="term" value="P:SOS response"/>
    <property type="evidence" value="ECO:0007669"/>
    <property type="project" value="TreeGrafter"/>
</dbReference>
<gene>
    <name evidence="7" type="primary">dinB_2</name>
    <name evidence="7" type="ORF">JEODO184_01148</name>
</gene>
<dbReference type="CDD" id="cd01700">
    <property type="entry name" value="PolY_Pol_V_umuC"/>
    <property type="match status" value="1"/>
</dbReference>
<organism evidence="7 8">
    <name type="scientific">Jeotgalicoccus meleagridis</name>
    <dbReference type="NCBI Taxonomy" id="2759181"/>
    <lineage>
        <taxon>Bacteria</taxon>
        <taxon>Bacillati</taxon>
        <taxon>Bacillota</taxon>
        <taxon>Bacilli</taxon>
        <taxon>Bacillales</taxon>
        <taxon>Staphylococcaceae</taxon>
        <taxon>Jeotgalicoccus</taxon>
    </lineage>
</organism>
<evidence type="ECO:0000256" key="2">
    <source>
        <dbReference type="ARBA" id="ARBA00022457"/>
    </source>
</evidence>
<keyword evidence="8" id="KW-1185">Reference proteome</keyword>
<dbReference type="Gene3D" id="3.30.70.270">
    <property type="match status" value="1"/>
</dbReference>
<dbReference type="GO" id="GO:0003887">
    <property type="term" value="F:DNA-directed DNA polymerase activity"/>
    <property type="evidence" value="ECO:0007669"/>
    <property type="project" value="UniProtKB-KW"/>
</dbReference>
<evidence type="ECO:0000313" key="8">
    <source>
        <dbReference type="Proteomes" id="UP000589351"/>
    </source>
</evidence>
<dbReference type="EMBL" id="CAJEWD010000008">
    <property type="protein sequence ID" value="CAD2077417.1"/>
    <property type="molecule type" value="Genomic_DNA"/>
</dbReference>
<proteinExistence type="inferred from homology"/>
<dbReference type="AlphaFoldDB" id="A0A6V7RIF4"/>
<sequence length="423" mass="48679">MYKLYNYHLCPERDILCVDLKSFFASVSCILKGLDPMKVKLAVVGDTKSIGSVVLAATPELKKLGIKTGSRLFEIPSRSDIYIINPSMKVYLDYTKRISEIALKYIAPEDFHQYSVDEFFMDVTHSYHLFADSPKALAKMIQDEIYDETHIHSTIGIGGNLLLSKVALDIEAKHMPDGITEWRYQDVPEKLWRIKPLSKFWGINRRSEKKLNQRGIFSVGDLANYPYTYLKKDFGIIGVDWHLHANGIDFSQISQKHVVHSPSIAKSQILMRDYRFEETYVVLFEHIDEVVHRMRLMKQLARTVHFTVGTKDGHVYRKQFTINAGSNNEMDIMKLVWKHLSRMADPYALYRTISVSLSNFIPDSAKQISLFQDTDQLLREEALMKTIDDVKEKYGQLSIMRAISCTEASTLKLREGLIAGHKR</sequence>
<dbReference type="Pfam" id="PF00817">
    <property type="entry name" value="IMS"/>
    <property type="match status" value="1"/>
</dbReference>
<dbReference type="InterPro" id="IPR043128">
    <property type="entry name" value="Rev_trsase/Diguanyl_cyclase"/>
</dbReference>
<keyword evidence="4" id="KW-0239">DNA-directed DNA polymerase</keyword>
<keyword evidence="3" id="KW-0227">DNA damage</keyword>
<dbReference type="GO" id="GO:0003684">
    <property type="term" value="F:damaged DNA binding"/>
    <property type="evidence" value="ECO:0007669"/>
    <property type="project" value="InterPro"/>
</dbReference>
<comment type="similarity">
    <text evidence="1">Belongs to the DNA polymerase type-Y family.</text>
</comment>
<dbReference type="GO" id="GO:0042276">
    <property type="term" value="P:error-prone translesion synthesis"/>
    <property type="evidence" value="ECO:0007669"/>
    <property type="project" value="TreeGrafter"/>
</dbReference>
<accession>A0A6V7RIF4</accession>
<evidence type="ECO:0000256" key="3">
    <source>
        <dbReference type="ARBA" id="ARBA00022763"/>
    </source>
</evidence>
<dbReference type="Proteomes" id="UP000589351">
    <property type="component" value="Unassembled WGS sequence"/>
</dbReference>